<evidence type="ECO:0000313" key="2">
    <source>
        <dbReference type="EMBL" id="SHH48340.1"/>
    </source>
</evidence>
<evidence type="ECO:0000256" key="1">
    <source>
        <dbReference type="SAM" id="Coils"/>
    </source>
</evidence>
<keyword evidence="3" id="KW-1185">Reference proteome</keyword>
<proteinExistence type="predicted"/>
<dbReference type="OrthoDB" id="1707350at2"/>
<keyword evidence="1" id="KW-0175">Coiled coil</keyword>
<dbReference type="Proteomes" id="UP000242520">
    <property type="component" value="Unassembled WGS sequence"/>
</dbReference>
<evidence type="ECO:0000313" key="3">
    <source>
        <dbReference type="Proteomes" id="UP000242520"/>
    </source>
</evidence>
<dbReference type="AlphaFoldDB" id="A0A1M5TCJ2"/>
<sequence>MFLGKKQIDIDLAEKIIKKNKIPILTQYEPWKKLFNEGVNKEIKVFAKELDDILKRKKELERELIKLQNQKPKKMAKIIYISNELNTNKNQAAEVELDKLKKEMEEINDNIDSIFEELEVIPKLIEEKNLDLLKATVKYSYDDMNKGESRLSEIQEVIAKLRKELTLLREEKEQIEEKVNYIYNFLHSLLGYKDMEKLDNKLLK</sequence>
<gene>
    <name evidence="2" type="ORF">SAMN02744040_02107</name>
</gene>
<reference evidence="3" key="1">
    <citation type="submission" date="2016-11" db="EMBL/GenBank/DDBJ databases">
        <authorList>
            <person name="Varghese N."/>
            <person name="Submissions S."/>
        </authorList>
    </citation>
    <scope>NUCLEOTIDE SEQUENCE [LARGE SCALE GENOMIC DNA]</scope>
    <source>
        <strain evidence="3">DSM 15285</strain>
    </source>
</reference>
<name>A0A1M5TCJ2_9FIRM</name>
<organism evidence="2 3">
    <name type="scientific">Tepidibacter thalassicus DSM 15285</name>
    <dbReference type="NCBI Taxonomy" id="1123350"/>
    <lineage>
        <taxon>Bacteria</taxon>
        <taxon>Bacillati</taxon>
        <taxon>Bacillota</taxon>
        <taxon>Clostridia</taxon>
        <taxon>Peptostreptococcales</taxon>
        <taxon>Peptostreptococcaceae</taxon>
        <taxon>Tepidibacter</taxon>
    </lineage>
</organism>
<dbReference type="STRING" id="1123350.SAMN02744040_02107"/>
<accession>A0A1M5TCJ2</accession>
<dbReference type="RefSeq" id="WP_072726202.1">
    <property type="nucleotide sequence ID" value="NZ_FQXH01000031.1"/>
</dbReference>
<feature type="coiled-coil region" evidence="1">
    <location>
        <begin position="144"/>
        <end position="178"/>
    </location>
</feature>
<feature type="coiled-coil region" evidence="1">
    <location>
        <begin position="43"/>
        <end position="117"/>
    </location>
</feature>
<dbReference type="EMBL" id="FQXH01000031">
    <property type="protein sequence ID" value="SHH48340.1"/>
    <property type="molecule type" value="Genomic_DNA"/>
</dbReference>
<protein>
    <submittedName>
        <fullName evidence="2">Uncharacterized protein</fullName>
    </submittedName>
</protein>